<evidence type="ECO:0008006" key="4">
    <source>
        <dbReference type="Google" id="ProtNLM"/>
    </source>
</evidence>
<feature type="compositionally biased region" description="Polar residues" evidence="1">
    <location>
        <begin position="233"/>
        <end position="242"/>
    </location>
</feature>
<feature type="compositionally biased region" description="Low complexity" evidence="1">
    <location>
        <begin position="584"/>
        <end position="600"/>
    </location>
</feature>
<feature type="compositionally biased region" description="Low complexity" evidence="1">
    <location>
        <begin position="627"/>
        <end position="645"/>
    </location>
</feature>
<feature type="compositionally biased region" description="Basic residues" evidence="1">
    <location>
        <begin position="555"/>
        <end position="567"/>
    </location>
</feature>
<feature type="compositionally biased region" description="Polar residues" evidence="1">
    <location>
        <begin position="761"/>
        <end position="805"/>
    </location>
</feature>
<organism evidence="2 3">
    <name type="scientific">Marasmius tenuissimus</name>
    <dbReference type="NCBI Taxonomy" id="585030"/>
    <lineage>
        <taxon>Eukaryota</taxon>
        <taxon>Fungi</taxon>
        <taxon>Dikarya</taxon>
        <taxon>Basidiomycota</taxon>
        <taxon>Agaricomycotina</taxon>
        <taxon>Agaricomycetes</taxon>
        <taxon>Agaricomycetidae</taxon>
        <taxon>Agaricales</taxon>
        <taxon>Marasmiineae</taxon>
        <taxon>Marasmiaceae</taxon>
        <taxon>Marasmius</taxon>
    </lineage>
</organism>
<feature type="compositionally biased region" description="Low complexity" evidence="1">
    <location>
        <begin position="339"/>
        <end position="355"/>
    </location>
</feature>
<keyword evidence="3" id="KW-1185">Reference proteome</keyword>
<feature type="region of interest" description="Disordered" evidence="1">
    <location>
        <begin position="158"/>
        <end position="197"/>
    </location>
</feature>
<feature type="region of interest" description="Disordered" evidence="1">
    <location>
        <begin position="324"/>
        <end position="386"/>
    </location>
</feature>
<accession>A0ABR3ACI0</accession>
<dbReference type="Proteomes" id="UP001437256">
    <property type="component" value="Unassembled WGS sequence"/>
</dbReference>
<feature type="region of interest" description="Disordered" evidence="1">
    <location>
        <begin position="56"/>
        <end position="118"/>
    </location>
</feature>
<feature type="compositionally biased region" description="Low complexity" evidence="1">
    <location>
        <begin position="731"/>
        <end position="760"/>
    </location>
</feature>
<feature type="compositionally biased region" description="Acidic residues" evidence="1">
    <location>
        <begin position="507"/>
        <end position="518"/>
    </location>
</feature>
<feature type="region of interest" description="Disordered" evidence="1">
    <location>
        <begin position="861"/>
        <end position="1003"/>
    </location>
</feature>
<evidence type="ECO:0000313" key="2">
    <source>
        <dbReference type="EMBL" id="KAL0071225.1"/>
    </source>
</evidence>
<feature type="compositionally biased region" description="Polar residues" evidence="1">
    <location>
        <begin position="816"/>
        <end position="826"/>
    </location>
</feature>
<feature type="compositionally biased region" description="Acidic residues" evidence="1">
    <location>
        <begin position="66"/>
        <end position="76"/>
    </location>
</feature>
<feature type="compositionally biased region" description="Low complexity" evidence="1">
    <location>
        <begin position="692"/>
        <end position="716"/>
    </location>
</feature>
<feature type="compositionally biased region" description="Basic and acidic residues" evidence="1">
    <location>
        <begin position="542"/>
        <end position="554"/>
    </location>
</feature>
<evidence type="ECO:0000256" key="1">
    <source>
        <dbReference type="SAM" id="MobiDB-lite"/>
    </source>
</evidence>
<name>A0ABR3ACI0_9AGAR</name>
<gene>
    <name evidence="2" type="ORF">AAF712_001791</name>
</gene>
<protein>
    <recommendedName>
        <fullName evidence="4">SAP domain-containing protein</fullName>
    </recommendedName>
</protein>
<feature type="compositionally biased region" description="Basic and acidic residues" evidence="1">
    <location>
        <begin position="519"/>
        <end position="529"/>
    </location>
</feature>
<feature type="region of interest" description="Disordered" evidence="1">
    <location>
        <begin position="459"/>
        <end position="601"/>
    </location>
</feature>
<feature type="region of interest" description="Disordered" evidence="1">
    <location>
        <begin position="211"/>
        <end position="252"/>
    </location>
</feature>
<feature type="compositionally biased region" description="Low complexity" evidence="1">
    <location>
        <begin position="106"/>
        <end position="118"/>
    </location>
</feature>
<feature type="region of interest" description="Disordered" evidence="1">
    <location>
        <begin position="406"/>
        <end position="442"/>
    </location>
</feature>
<dbReference type="EMBL" id="JBBXMP010000004">
    <property type="protein sequence ID" value="KAL0071225.1"/>
    <property type="molecule type" value="Genomic_DNA"/>
</dbReference>
<comment type="caution">
    <text evidence="2">The sequence shown here is derived from an EMBL/GenBank/DDBJ whole genome shotgun (WGS) entry which is preliminary data.</text>
</comment>
<sequence>MSATTTEILFNSPALHSLKRDQLVKLCKIHSIKASGKNVELIAKLKAVAETLPKDSALSIAARSEEEPDEDGDEDGDQKMDTIAELGGGSSSQGTLASHRSGEFGTTSSKGTMSTSSSVTSSIKALASSFGLKRNMTTKSTLSTVSSASTLPPLPVFPKPANYPGNDELDRYAKSYSAIPEPSPSSKPKLDNFAPDSIPSAEHLAKFDFNNAAEPEPLPGHILRPGAPAPSNARLSLGQTPATPGGKRKSGATTTIRLIANQMSDGDDLPSVFNWGGQHDGPATPQLKPFKTTFDLVMGSPSAEGQRIYPALPMDDLIYGSPSVKASKEDKQSLPGGMPTSASTSTSTSNPTSALSPPPNEPKFVFGSPDPRKRPSVTNEDFRATASSVLDEINKRLQKEGVETINSNITTTFRPGMVNEDGSPRAVKPLPRGRGAVTDRFDRMHEKQFAKMEGIGGYVDRKATASASTGAPVVGRKRKSSVLGPADGDPGLVGKKKSKPAVPGGFGDEEDDDEDAEEERGGKKARVEFAEDERDVEELQEEQERLRREREAVKRKLAMNRERRRSSGRPSVGRVSTGPRRSTLRLQKQPPKPAPASKSRFGFGFVSTAAKTLVRGVWGGSKKEKPTTQVAVSTTTTTTMSTTVSNALPSKAQPKPSIGSMGPPPAPVAGGHQRKTSSGTNPPPPPAKRGASGTVGSMGTMSSITSRASAAGTSRSPIPPPMRNGTTSTRTSSVGAPTSTTGTASSRMSSRPSGSVRGSMTQNSTMSSNKSRTSGSTNFLPSNTGSRLLAPTASSLAKAQGSVNKLRQVAPVPLTKPTSPSASRVFDSLTNNDTIASKLATLPGTPGKIFSKPLVVPPGSGIPSPVRNGAANANQPIVAGAAPTRQRSLMGRKPRISRSKVIARLASQRVASGSSTASSATTNSNASTTARSSLGPRLGGGAPRKSVGARRSHVGASAGGRRESRESAVMMSAKKRVRQSEYARRRSRASAVGPGGMKMDVDA</sequence>
<feature type="region of interest" description="Disordered" evidence="1">
    <location>
        <begin position="619"/>
        <end position="826"/>
    </location>
</feature>
<reference evidence="2 3" key="1">
    <citation type="submission" date="2024-05" db="EMBL/GenBank/DDBJ databases">
        <title>A draft genome resource for the thread blight pathogen Marasmius tenuissimus strain MS-2.</title>
        <authorList>
            <person name="Yulfo-Soto G.E."/>
            <person name="Baruah I.K."/>
            <person name="Amoako-Attah I."/>
            <person name="Bukari Y."/>
            <person name="Meinhardt L.W."/>
            <person name="Bailey B.A."/>
            <person name="Cohen S.P."/>
        </authorList>
    </citation>
    <scope>NUCLEOTIDE SEQUENCE [LARGE SCALE GENOMIC DNA]</scope>
    <source>
        <strain evidence="2 3">MS-2</strain>
    </source>
</reference>
<proteinExistence type="predicted"/>
<feature type="compositionally biased region" description="Acidic residues" evidence="1">
    <location>
        <begin position="530"/>
        <end position="541"/>
    </location>
</feature>
<evidence type="ECO:0000313" key="3">
    <source>
        <dbReference type="Proteomes" id="UP001437256"/>
    </source>
</evidence>
<feature type="compositionally biased region" description="Low complexity" evidence="1">
    <location>
        <begin position="911"/>
        <end position="933"/>
    </location>
</feature>